<evidence type="ECO:0000313" key="2">
    <source>
        <dbReference type="Proteomes" id="UP000315540"/>
    </source>
</evidence>
<reference evidence="1 2" key="1">
    <citation type="submission" date="2019-06" db="EMBL/GenBank/DDBJ databases">
        <authorList>
            <person name="Meng X."/>
        </authorList>
    </citation>
    <scope>NUCLEOTIDE SEQUENCE [LARGE SCALE GENOMIC DNA]</scope>
    <source>
        <strain evidence="1 2">M625</strain>
    </source>
</reference>
<protein>
    <submittedName>
        <fullName evidence="1">Uncharacterized protein</fullName>
    </submittedName>
</protein>
<dbReference type="AlphaFoldDB" id="A0A504JG84"/>
<dbReference type="Proteomes" id="UP000315540">
    <property type="component" value="Unassembled WGS sequence"/>
</dbReference>
<dbReference type="EMBL" id="VFWZ01000002">
    <property type="protein sequence ID" value="TPN87702.1"/>
    <property type="molecule type" value="Genomic_DNA"/>
</dbReference>
<proteinExistence type="predicted"/>
<comment type="caution">
    <text evidence="1">The sequence shown here is derived from an EMBL/GenBank/DDBJ whole genome shotgun (WGS) entry which is preliminary data.</text>
</comment>
<organism evidence="1 2">
    <name type="scientific">Aquimarina algicola</name>
    <dbReference type="NCBI Taxonomy" id="2589995"/>
    <lineage>
        <taxon>Bacteria</taxon>
        <taxon>Pseudomonadati</taxon>
        <taxon>Bacteroidota</taxon>
        <taxon>Flavobacteriia</taxon>
        <taxon>Flavobacteriales</taxon>
        <taxon>Flavobacteriaceae</taxon>
        <taxon>Aquimarina</taxon>
    </lineage>
</organism>
<sequence>MNIRIRNAKGYYVMSGINYEIQNRKLQSYKHTFDYSFCKRKYNEYANMKLDKFKKCLKDPQKLGEIGHLCCFIMWVKNKERHEYRDSLGDYGLIHLLFHCLETEHHADIHAEYIHMLFKEDIKLV</sequence>
<dbReference type="OrthoDB" id="1162160at2"/>
<keyword evidence="2" id="KW-1185">Reference proteome</keyword>
<evidence type="ECO:0000313" key="1">
    <source>
        <dbReference type="EMBL" id="TPN87702.1"/>
    </source>
</evidence>
<name>A0A504JG84_9FLAO</name>
<gene>
    <name evidence="1" type="ORF">FHK87_08990</name>
</gene>
<dbReference type="RefSeq" id="WP_140592342.1">
    <property type="nucleotide sequence ID" value="NZ_VFWZ01000002.1"/>
</dbReference>
<accession>A0A504JG84</accession>